<gene>
    <name evidence="2" type="ORF">K469DRAFT_736853</name>
</gene>
<feature type="compositionally biased region" description="Basic and acidic residues" evidence="1">
    <location>
        <begin position="65"/>
        <end position="76"/>
    </location>
</feature>
<accession>A0A6A6EHD5</accession>
<dbReference type="EMBL" id="ML994620">
    <property type="protein sequence ID" value="KAF2189530.1"/>
    <property type="molecule type" value="Genomic_DNA"/>
</dbReference>
<dbReference type="AlphaFoldDB" id="A0A6A6EHD5"/>
<dbReference type="OrthoDB" id="4357148at2759"/>
<evidence type="ECO:0000313" key="3">
    <source>
        <dbReference type="Proteomes" id="UP000800200"/>
    </source>
</evidence>
<feature type="compositionally biased region" description="Polar residues" evidence="1">
    <location>
        <begin position="35"/>
        <end position="44"/>
    </location>
</feature>
<organism evidence="2 3">
    <name type="scientific">Zopfia rhizophila CBS 207.26</name>
    <dbReference type="NCBI Taxonomy" id="1314779"/>
    <lineage>
        <taxon>Eukaryota</taxon>
        <taxon>Fungi</taxon>
        <taxon>Dikarya</taxon>
        <taxon>Ascomycota</taxon>
        <taxon>Pezizomycotina</taxon>
        <taxon>Dothideomycetes</taxon>
        <taxon>Dothideomycetes incertae sedis</taxon>
        <taxon>Zopfiaceae</taxon>
        <taxon>Zopfia</taxon>
    </lineage>
</organism>
<feature type="region of interest" description="Disordered" evidence="1">
    <location>
        <begin position="1"/>
        <end position="116"/>
    </location>
</feature>
<evidence type="ECO:0000313" key="2">
    <source>
        <dbReference type="EMBL" id="KAF2189530.1"/>
    </source>
</evidence>
<reference evidence="2" key="1">
    <citation type="journal article" date="2020" name="Stud. Mycol.">
        <title>101 Dothideomycetes genomes: a test case for predicting lifestyles and emergence of pathogens.</title>
        <authorList>
            <person name="Haridas S."/>
            <person name="Albert R."/>
            <person name="Binder M."/>
            <person name="Bloem J."/>
            <person name="Labutti K."/>
            <person name="Salamov A."/>
            <person name="Andreopoulos B."/>
            <person name="Baker S."/>
            <person name="Barry K."/>
            <person name="Bills G."/>
            <person name="Bluhm B."/>
            <person name="Cannon C."/>
            <person name="Castanera R."/>
            <person name="Culley D."/>
            <person name="Daum C."/>
            <person name="Ezra D."/>
            <person name="Gonzalez J."/>
            <person name="Henrissat B."/>
            <person name="Kuo A."/>
            <person name="Liang C."/>
            <person name="Lipzen A."/>
            <person name="Lutzoni F."/>
            <person name="Magnuson J."/>
            <person name="Mondo S."/>
            <person name="Nolan M."/>
            <person name="Ohm R."/>
            <person name="Pangilinan J."/>
            <person name="Park H.-J."/>
            <person name="Ramirez L."/>
            <person name="Alfaro M."/>
            <person name="Sun H."/>
            <person name="Tritt A."/>
            <person name="Yoshinaga Y."/>
            <person name="Zwiers L.-H."/>
            <person name="Turgeon B."/>
            <person name="Goodwin S."/>
            <person name="Spatafora J."/>
            <person name="Crous P."/>
            <person name="Grigoriev I."/>
        </authorList>
    </citation>
    <scope>NUCLEOTIDE SEQUENCE</scope>
    <source>
        <strain evidence="2">CBS 207.26</strain>
    </source>
</reference>
<name>A0A6A6EHD5_9PEZI</name>
<evidence type="ECO:0000256" key="1">
    <source>
        <dbReference type="SAM" id="MobiDB-lite"/>
    </source>
</evidence>
<evidence type="ECO:0008006" key="4">
    <source>
        <dbReference type="Google" id="ProtNLM"/>
    </source>
</evidence>
<keyword evidence="3" id="KW-1185">Reference proteome</keyword>
<feature type="compositionally biased region" description="Basic and acidic residues" evidence="1">
    <location>
        <begin position="1"/>
        <end position="14"/>
    </location>
</feature>
<sequence length="116" mass="12686">MNANERKYDDKYEAQNDATGGDVPSGVPKDDSYVTRGSQRQVQVQRDDAPVEDPIGDPKIANSDRTLERDDREAIDRSNVLEGRTRGATKKPGTYVEPGDEEGLPGPHDGSSATRK</sequence>
<dbReference type="Proteomes" id="UP000800200">
    <property type="component" value="Unassembled WGS sequence"/>
</dbReference>
<protein>
    <recommendedName>
        <fullName evidence="4">Histone chaperone domain-containing protein</fullName>
    </recommendedName>
</protein>
<proteinExistence type="predicted"/>